<dbReference type="Gene3D" id="3.20.20.450">
    <property type="entry name" value="EAL domain"/>
    <property type="match status" value="1"/>
</dbReference>
<reference evidence="8" key="1">
    <citation type="journal article" date="2019" name="Int. J. Syst. Evol. Microbiol.">
        <title>The Global Catalogue of Microorganisms (GCM) 10K type strain sequencing project: providing services to taxonomists for standard genome sequencing and annotation.</title>
        <authorList>
            <consortium name="The Broad Institute Genomics Platform"/>
            <consortium name="The Broad Institute Genome Sequencing Center for Infectious Disease"/>
            <person name="Wu L."/>
            <person name="Ma J."/>
        </authorList>
    </citation>
    <scope>NUCLEOTIDE SEQUENCE [LARGE SCALE GENOMIC DNA]</scope>
    <source>
        <strain evidence="8">CGMCC 4.5581</strain>
    </source>
</reference>
<dbReference type="CDD" id="cd01949">
    <property type="entry name" value="GGDEF"/>
    <property type="match status" value="1"/>
</dbReference>
<dbReference type="PANTHER" id="PTHR44757:SF2">
    <property type="entry name" value="BIOFILM ARCHITECTURE MAINTENANCE PROTEIN MBAA"/>
    <property type="match status" value="1"/>
</dbReference>
<evidence type="ECO:0000313" key="7">
    <source>
        <dbReference type="EMBL" id="GGL83802.1"/>
    </source>
</evidence>
<dbReference type="PROSITE" id="PS50885">
    <property type="entry name" value="HAMP"/>
    <property type="match status" value="1"/>
</dbReference>
<dbReference type="EMBL" id="BMMI01000012">
    <property type="protein sequence ID" value="GGL83802.1"/>
    <property type="molecule type" value="Genomic_DNA"/>
</dbReference>
<feature type="domain" description="GGDEF" evidence="6">
    <location>
        <begin position="295"/>
        <end position="428"/>
    </location>
</feature>
<dbReference type="Pfam" id="PF00672">
    <property type="entry name" value="HAMP"/>
    <property type="match status" value="1"/>
</dbReference>
<feature type="domain" description="EAL" evidence="4">
    <location>
        <begin position="437"/>
        <end position="694"/>
    </location>
</feature>
<dbReference type="SMART" id="SM00052">
    <property type="entry name" value="EAL"/>
    <property type="match status" value="1"/>
</dbReference>
<protein>
    <submittedName>
        <fullName evidence="7">Uncharacterized protein</fullName>
    </submittedName>
</protein>
<dbReference type="Pfam" id="PF00563">
    <property type="entry name" value="EAL"/>
    <property type="match status" value="1"/>
</dbReference>
<proteinExistence type="predicted"/>
<dbReference type="SMART" id="SM00267">
    <property type="entry name" value="GGDEF"/>
    <property type="match status" value="1"/>
</dbReference>
<keyword evidence="1 3" id="KW-0812">Transmembrane</keyword>
<dbReference type="CDD" id="cd06225">
    <property type="entry name" value="HAMP"/>
    <property type="match status" value="1"/>
</dbReference>
<dbReference type="InterPro" id="IPR043128">
    <property type="entry name" value="Rev_trsase/Diguanyl_cyclase"/>
</dbReference>
<dbReference type="Proteomes" id="UP000648663">
    <property type="component" value="Unassembled WGS sequence"/>
</dbReference>
<dbReference type="Gene3D" id="3.30.70.270">
    <property type="match status" value="1"/>
</dbReference>
<evidence type="ECO:0000256" key="1">
    <source>
        <dbReference type="ARBA" id="ARBA00022692"/>
    </source>
</evidence>
<accession>A0ABQ2GAI9</accession>
<dbReference type="InterPro" id="IPR001633">
    <property type="entry name" value="EAL_dom"/>
</dbReference>
<evidence type="ECO:0000313" key="8">
    <source>
        <dbReference type="Proteomes" id="UP000648663"/>
    </source>
</evidence>
<dbReference type="SMART" id="SM00304">
    <property type="entry name" value="HAMP"/>
    <property type="match status" value="1"/>
</dbReference>
<sequence length="703" mass="76163">MLNFLSVRARVGISVAAMVLPLLTLSGTAVTALEGTLDRFGDTADEAIEEALPLARLQTLVIQVERSGLSAVLHPTPVTRAGYQTARQEMREAFDALRDTELTEEGKLVATASDSAENAVGLLDQALARSASTIRPFPAAGPQLAAVESNVEDAVQALGEAERLASADIVAEYEDAQDVQRRALLWIVAVVFVGLVLAAAGGLHLTRVVLTPLGALREAARRLGEGTLTHRVALPRRDEFGELGQAFNAMAVDLERSQQELTHHALHDALTGLPNRVLLADRIRQAVARSARRGTQVALLLIDLDGFKAVNDTLGHSAGDELLRSVAERLGLCLRPEDTAARLGGDEFAVLVEGETTTQVLGIGERILRSIRPSFNYGDRELFLTASVGIAFATPGPDGTSENLLRHADLAMYRAKNGGKDDLCIFDPIMHDVVEDRLAMSNELRGALDRGELSLHYQPIYGIKGEPLVAVEALMRWNHPVRGAVPPVEFIPVAEASGLIVTLGAWALDEACRQLRQWQDTPDTGTAGQLQVSVNLSARQLADDDLPHLVAQTLARHDIAPHRLILEITESMMINDVEAAIRRLRELKDLGIQLAVDDFGTGYSSLGYLRQFPIDRVKIDKSFVDQLGTSQGRALAEGIINLAHSLALEPIAEGIEHEYQSTALDDLGCRFGQGYHFARPESPDMITRRLADNAQRVTTETPV</sequence>
<keyword evidence="8" id="KW-1185">Reference proteome</keyword>
<dbReference type="InterPro" id="IPR052155">
    <property type="entry name" value="Biofilm_reg_signaling"/>
</dbReference>
<dbReference type="InterPro" id="IPR003660">
    <property type="entry name" value="HAMP_dom"/>
</dbReference>
<dbReference type="PROSITE" id="PS50887">
    <property type="entry name" value="GGDEF"/>
    <property type="match status" value="1"/>
</dbReference>
<dbReference type="InterPro" id="IPR029787">
    <property type="entry name" value="Nucleotide_cyclase"/>
</dbReference>
<evidence type="ECO:0000259" key="6">
    <source>
        <dbReference type="PROSITE" id="PS50887"/>
    </source>
</evidence>
<dbReference type="SUPFAM" id="SSF55073">
    <property type="entry name" value="Nucleotide cyclase"/>
    <property type="match status" value="1"/>
</dbReference>
<name>A0ABQ2GAI9_9ACTN</name>
<dbReference type="PANTHER" id="PTHR44757">
    <property type="entry name" value="DIGUANYLATE CYCLASE DGCP"/>
    <property type="match status" value="1"/>
</dbReference>
<dbReference type="SUPFAM" id="SSF158472">
    <property type="entry name" value="HAMP domain-like"/>
    <property type="match status" value="1"/>
</dbReference>
<feature type="domain" description="HAMP" evidence="5">
    <location>
        <begin position="207"/>
        <end position="259"/>
    </location>
</feature>
<evidence type="ECO:0000256" key="3">
    <source>
        <dbReference type="SAM" id="Phobius"/>
    </source>
</evidence>
<gene>
    <name evidence="7" type="ORF">GCM10011589_45210</name>
</gene>
<comment type="caution">
    <text evidence="7">The sequence shown here is derived from an EMBL/GenBank/DDBJ whole genome shotgun (WGS) entry which is preliminary data.</text>
</comment>
<feature type="transmembrane region" description="Helical" evidence="3">
    <location>
        <begin position="12"/>
        <end position="33"/>
    </location>
</feature>
<dbReference type="Gene3D" id="6.10.340.10">
    <property type="match status" value="1"/>
</dbReference>
<dbReference type="RefSeq" id="WP_188959702.1">
    <property type="nucleotide sequence ID" value="NZ_BMMI01000012.1"/>
</dbReference>
<dbReference type="PROSITE" id="PS50883">
    <property type="entry name" value="EAL"/>
    <property type="match status" value="1"/>
</dbReference>
<keyword evidence="2 3" id="KW-1133">Transmembrane helix</keyword>
<organism evidence="7 8">
    <name type="scientific">Modestobacter marinus</name>
    <dbReference type="NCBI Taxonomy" id="477641"/>
    <lineage>
        <taxon>Bacteria</taxon>
        <taxon>Bacillati</taxon>
        <taxon>Actinomycetota</taxon>
        <taxon>Actinomycetes</taxon>
        <taxon>Geodermatophilales</taxon>
        <taxon>Geodermatophilaceae</taxon>
        <taxon>Modestobacter</taxon>
    </lineage>
</organism>
<dbReference type="Pfam" id="PF00990">
    <property type="entry name" value="GGDEF"/>
    <property type="match status" value="1"/>
</dbReference>
<dbReference type="SUPFAM" id="SSF141868">
    <property type="entry name" value="EAL domain-like"/>
    <property type="match status" value="1"/>
</dbReference>
<feature type="transmembrane region" description="Helical" evidence="3">
    <location>
        <begin position="183"/>
        <end position="203"/>
    </location>
</feature>
<evidence type="ECO:0000259" key="4">
    <source>
        <dbReference type="PROSITE" id="PS50883"/>
    </source>
</evidence>
<evidence type="ECO:0000259" key="5">
    <source>
        <dbReference type="PROSITE" id="PS50885"/>
    </source>
</evidence>
<dbReference type="InterPro" id="IPR000160">
    <property type="entry name" value="GGDEF_dom"/>
</dbReference>
<dbReference type="NCBIfam" id="TIGR00254">
    <property type="entry name" value="GGDEF"/>
    <property type="match status" value="1"/>
</dbReference>
<keyword evidence="3" id="KW-0472">Membrane</keyword>
<evidence type="ECO:0000256" key="2">
    <source>
        <dbReference type="ARBA" id="ARBA00022989"/>
    </source>
</evidence>
<dbReference type="InterPro" id="IPR035919">
    <property type="entry name" value="EAL_sf"/>
</dbReference>
<dbReference type="CDD" id="cd01948">
    <property type="entry name" value="EAL"/>
    <property type="match status" value="1"/>
</dbReference>